<comment type="caution">
    <text evidence="2">The sequence shown here is derived from an EMBL/GenBank/DDBJ whole genome shotgun (WGS) entry which is preliminary data.</text>
</comment>
<evidence type="ECO:0000313" key="2">
    <source>
        <dbReference type="EMBL" id="ETO85708.1"/>
    </source>
</evidence>
<dbReference type="AlphaFoldDB" id="A0A081B3J7"/>
<organism evidence="2 3">
    <name type="scientific">Phytophthora nicotianae P1976</name>
    <dbReference type="NCBI Taxonomy" id="1317066"/>
    <lineage>
        <taxon>Eukaryota</taxon>
        <taxon>Sar</taxon>
        <taxon>Stramenopiles</taxon>
        <taxon>Oomycota</taxon>
        <taxon>Peronosporomycetes</taxon>
        <taxon>Peronosporales</taxon>
        <taxon>Peronosporaceae</taxon>
        <taxon>Phytophthora</taxon>
    </lineage>
</organism>
<name>A0A081B3J7_PHYNI</name>
<reference evidence="2 3" key="1">
    <citation type="submission" date="2013-11" db="EMBL/GenBank/DDBJ databases">
        <title>The Genome Sequence of Phytophthora parasitica P1976.</title>
        <authorList>
            <consortium name="The Broad Institute Genomics Platform"/>
            <person name="Russ C."/>
            <person name="Tyler B."/>
            <person name="Panabieres F."/>
            <person name="Shan W."/>
            <person name="Tripathy S."/>
            <person name="Grunwald N."/>
            <person name="Machado M."/>
            <person name="Johnson C.S."/>
            <person name="Walker B."/>
            <person name="Young S."/>
            <person name="Zeng Q."/>
            <person name="Gargeya S."/>
            <person name="Fitzgerald M."/>
            <person name="Haas B."/>
            <person name="Abouelleil A."/>
            <person name="Allen A.W."/>
            <person name="Alvarado L."/>
            <person name="Arachchi H.M."/>
            <person name="Berlin A.M."/>
            <person name="Chapman S.B."/>
            <person name="Gainer-Dewar J."/>
            <person name="Goldberg J."/>
            <person name="Griggs A."/>
            <person name="Gujja S."/>
            <person name="Hansen M."/>
            <person name="Howarth C."/>
            <person name="Imamovic A."/>
            <person name="Ireland A."/>
            <person name="Larimer J."/>
            <person name="McCowan C."/>
            <person name="Murphy C."/>
            <person name="Pearson M."/>
            <person name="Poon T.W."/>
            <person name="Priest M."/>
            <person name="Roberts A."/>
            <person name="Saif S."/>
            <person name="Shea T."/>
            <person name="Sisk P."/>
            <person name="Sykes S."/>
            <person name="Wortman J."/>
            <person name="Nusbaum C."/>
            <person name="Birren B."/>
        </authorList>
    </citation>
    <scope>NUCLEOTIDE SEQUENCE [LARGE SCALE GENOMIC DNA]</scope>
    <source>
        <strain evidence="2 3">P1976</strain>
    </source>
</reference>
<dbReference type="EMBL" id="ANJA01000147">
    <property type="protein sequence ID" value="ETO85708.1"/>
    <property type="molecule type" value="Genomic_DNA"/>
</dbReference>
<gene>
    <name evidence="2" type="ORF">F444_00658</name>
</gene>
<dbReference type="Proteomes" id="UP000028582">
    <property type="component" value="Unassembled WGS sequence"/>
</dbReference>
<sequence>MARQVASKLHAGQRQLRLLSKALNRINTSSDEMLDLANRDVKPLKTNERELFIAQLELKEMGQVAQVLQNGDEMKKQVALTGEPADREVKRCQVESEGHHRGLHHEALELLRRKD</sequence>
<feature type="region of interest" description="Disordered" evidence="1">
    <location>
        <begin position="94"/>
        <end position="115"/>
    </location>
</feature>
<evidence type="ECO:0000256" key="1">
    <source>
        <dbReference type="SAM" id="MobiDB-lite"/>
    </source>
</evidence>
<protein>
    <submittedName>
        <fullName evidence="2">Uncharacterized protein</fullName>
    </submittedName>
</protein>
<evidence type="ECO:0000313" key="3">
    <source>
        <dbReference type="Proteomes" id="UP000028582"/>
    </source>
</evidence>
<proteinExistence type="predicted"/>
<accession>A0A081B3J7</accession>